<dbReference type="Pfam" id="PF05016">
    <property type="entry name" value="ParE_toxin"/>
    <property type="match status" value="1"/>
</dbReference>
<keyword evidence="1" id="KW-1277">Toxin-antitoxin system</keyword>
<gene>
    <name evidence="2" type="ORF">AAEO56_02850</name>
</gene>
<sequence length="98" mass="11849">MNKRIRLSPSAKKDFGNILEYLSENWDARTVNNFIDIFQSNLKRIAFDPKQFMYFRKDLDIRKCIVTKHNTLYFKETEIAILVIRIYDVRQKPSKLKF</sequence>
<proteinExistence type="predicted"/>
<dbReference type="RefSeq" id="WP_341695506.1">
    <property type="nucleotide sequence ID" value="NZ_JBBYHR010000001.1"/>
</dbReference>
<name>A0ABU9HTQ2_9FLAO</name>
<reference evidence="2 3" key="1">
    <citation type="submission" date="2024-04" db="EMBL/GenBank/DDBJ databases">
        <title>Flavobacterium sp. DGU11 16S ribosomal RNA gene Genome sequencing and assembly.</title>
        <authorList>
            <person name="Park S."/>
        </authorList>
    </citation>
    <scope>NUCLEOTIDE SEQUENCE [LARGE SCALE GENOMIC DNA]</scope>
    <source>
        <strain evidence="2 3">DGU11</strain>
    </source>
</reference>
<evidence type="ECO:0000313" key="3">
    <source>
        <dbReference type="Proteomes" id="UP001464555"/>
    </source>
</evidence>
<accession>A0ABU9HTQ2</accession>
<evidence type="ECO:0000313" key="2">
    <source>
        <dbReference type="EMBL" id="MEL1243189.1"/>
    </source>
</evidence>
<dbReference type="Gene3D" id="3.30.2310.20">
    <property type="entry name" value="RelE-like"/>
    <property type="match status" value="1"/>
</dbReference>
<organism evidence="2 3">
    <name type="scientific">Flavobacterium arundinis</name>
    <dbReference type="NCBI Taxonomy" id="3139143"/>
    <lineage>
        <taxon>Bacteria</taxon>
        <taxon>Pseudomonadati</taxon>
        <taxon>Bacteroidota</taxon>
        <taxon>Flavobacteriia</taxon>
        <taxon>Flavobacteriales</taxon>
        <taxon>Flavobacteriaceae</taxon>
        <taxon>Flavobacterium</taxon>
    </lineage>
</organism>
<evidence type="ECO:0000256" key="1">
    <source>
        <dbReference type="ARBA" id="ARBA00022649"/>
    </source>
</evidence>
<dbReference type="InterPro" id="IPR035093">
    <property type="entry name" value="RelE/ParE_toxin_dom_sf"/>
</dbReference>
<keyword evidence="3" id="KW-1185">Reference proteome</keyword>
<comment type="caution">
    <text evidence="2">The sequence shown here is derived from an EMBL/GenBank/DDBJ whole genome shotgun (WGS) entry which is preliminary data.</text>
</comment>
<dbReference type="InterPro" id="IPR007712">
    <property type="entry name" value="RelE/ParE_toxin"/>
</dbReference>
<protein>
    <submittedName>
        <fullName evidence="2">Type II toxin-antitoxin system RelE/ParE family toxin</fullName>
    </submittedName>
</protein>
<dbReference type="EMBL" id="JBBYHR010000001">
    <property type="protein sequence ID" value="MEL1243189.1"/>
    <property type="molecule type" value="Genomic_DNA"/>
</dbReference>
<dbReference type="Proteomes" id="UP001464555">
    <property type="component" value="Unassembled WGS sequence"/>
</dbReference>